<dbReference type="RefSeq" id="WP_290110868.1">
    <property type="nucleotide sequence ID" value="NZ_JAUEPL010000007.1"/>
</dbReference>
<sequence length="235" mass="24847">MLPDQEYEGPEPASTVRTLQRLAETCVRTVPACCGAVTTLSDGEDERRASATHPDLAALVAVQLDSGDGPIQTAIDSGAPVDAEDLLTDERWPDYRAMALGSGVRASVTLPFHRAGIDITLNLYGFRAGSLEHAVHGCAAVIGEETTASLVRDRRYRAALTEVGQLATALRSRPVIDQAGGIVMCVLGCDAEEAYGVLRQVSQVSNRKLADVAAGVVRTKGRGLERALARLAPGR</sequence>
<comment type="caution">
    <text evidence="4">The sequence shown here is derived from an EMBL/GenBank/DDBJ whole genome shotgun (WGS) entry which is preliminary data.</text>
</comment>
<reference evidence="4" key="1">
    <citation type="submission" date="2023-06" db="EMBL/GenBank/DDBJ databases">
        <title>WGS-Sequencing of Streptomyces ficellus isolate 21 collected from sand in Gara Djebilet Iron Mine in Algeria.</title>
        <authorList>
            <person name="Zegers G.P."/>
            <person name="Gomez A."/>
            <person name="Gueddou A."/>
            <person name="Zahara A.F."/>
            <person name="Worth M."/>
            <person name="Sevigny J.L."/>
            <person name="Tisa L."/>
        </authorList>
    </citation>
    <scope>NUCLEOTIDE SEQUENCE</scope>
    <source>
        <strain evidence="4">AS11</strain>
    </source>
</reference>
<gene>
    <name evidence="4" type="ORF">QWM81_07545</name>
</gene>
<dbReference type="InterPro" id="IPR011006">
    <property type="entry name" value="CheY-like_superfamily"/>
</dbReference>
<accession>A0ABT7Z333</accession>
<dbReference type="SUPFAM" id="SSF55781">
    <property type="entry name" value="GAF domain-like"/>
    <property type="match status" value="1"/>
</dbReference>
<evidence type="ECO:0000313" key="5">
    <source>
        <dbReference type="Proteomes" id="UP001174050"/>
    </source>
</evidence>
<dbReference type="SMART" id="SM01012">
    <property type="entry name" value="ANTAR"/>
    <property type="match status" value="1"/>
</dbReference>
<keyword evidence="5" id="KW-1185">Reference proteome</keyword>
<proteinExistence type="predicted"/>
<organism evidence="4 5">
    <name type="scientific">Streptomyces ficellus</name>
    <dbReference type="NCBI Taxonomy" id="1977088"/>
    <lineage>
        <taxon>Bacteria</taxon>
        <taxon>Bacillati</taxon>
        <taxon>Actinomycetota</taxon>
        <taxon>Actinomycetes</taxon>
        <taxon>Kitasatosporales</taxon>
        <taxon>Streptomycetaceae</taxon>
        <taxon>Streptomyces</taxon>
    </lineage>
</organism>
<protein>
    <submittedName>
        <fullName evidence="4">ANTAR domain-containing protein</fullName>
    </submittedName>
</protein>
<dbReference type="Proteomes" id="UP001174050">
    <property type="component" value="Unassembled WGS sequence"/>
</dbReference>
<feature type="domain" description="ANTAR" evidence="3">
    <location>
        <begin position="156"/>
        <end position="217"/>
    </location>
</feature>
<evidence type="ECO:0000259" key="3">
    <source>
        <dbReference type="PROSITE" id="PS50921"/>
    </source>
</evidence>
<dbReference type="EMBL" id="JAUEPL010000007">
    <property type="protein sequence ID" value="MDN3293899.1"/>
    <property type="molecule type" value="Genomic_DNA"/>
</dbReference>
<dbReference type="InterPro" id="IPR036388">
    <property type="entry name" value="WH-like_DNA-bd_sf"/>
</dbReference>
<dbReference type="PROSITE" id="PS50921">
    <property type="entry name" value="ANTAR"/>
    <property type="match status" value="1"/>
</dbReference>
<evidence type="ECO:0000256" key="1">
    <source>
        <dbReference type="ARBA" id="ARBA00023015"/>
    </source>
</evidence>
<dbReference type="Gene3D" id="3.30.450.40">
    <property type="match status" value="1"/>
</dbReference>
<keyword evidence="2" id="KW-0804">Transcription</keyword>
<dbReference type="SUPFAM" id="SSF52172">
    <property type="entry name" value="CheY-like"/>
    <property type="match status" value="1"/>
</dbReference>
<dbReference type="PIRSF" id="PIRSF036625">
    <property type="entry name" value="GAF_ANTAR"/>
    <property type="match status" value="1"/>
</dbReference>
<dbReference type="InterPro" id="IPR012074">
    <property type="entry name" value="GAF_ANTAR"/>
</dbReference>
<evidence type="ECO:0000313" key="4">
    <source>
        <dbReference type="EMBL" id="MDN3293899.1"/>
    </source>
</evidence>
<dbReference type="Pfam" id="PF03861">
    <property type="entry name" value="ANTAR"/>
    <property type="match status" value="1"/>
</dbReference>
<name>A0ABT7Z333_9ACTN</name>
<evidence type="ECO:0000256" key="2">
    <source>
        <dbReference type="ARBA" id="ARBA00023163"/>
    </source>
</evidence>
<dbReference type="InterPro" id="IPR005561">
    <property type="entry name" value="ANTAR"/>
</dbReference>
<dbReference type="Gene3D" id="1.10.10.10">
    <property type="entry name" value="Winged helix-like DNA-binding domain superfamily/Winged helix DNA-binding domain"/>
    <property type="match status" value="1"/>
</dbReference>
<dbReference type="InterPro" id="IPR029016">
    <property type="entry name" value="GAF-like_dom_sf"/>
</dbReference>
<keyword evidence="1" id="KW-0805">Transcription regulation</keyword>